<accession>A0ABV6JM38</accession>
<name>A0ABV6JM38_9PROT</name>
<gene>
    <name evidence="3" type="ORF">ACFFGY_00885</name>
</gene>
<sequence length="205" mass="20361">MPRRRPLLLPTSFALASIAASLAGCAFEDARTAARAPSALIGMSELDLQTCLGNPNSSASFGSSKVLTYNSASTSSGGITLTLPLVGGITITGNGYCHVVVRLDGERVSKVRFVGETDEPGAPNAWCAPIVRSCVAHPEPYWSPGPPVPPAISGSAGTTAAPATSDPVGAMVTPGAPAPADQAVVPAGAASFTPAPPAGGSISNP</sequence>
<protein>
    <recommendedName>
        <fullName evidence="5">Lipoprotein</fullName>
    </recommendedName>
</protein>
<feature type="chain" id="PRO_5045651764" description="Lipoprotein" evidence="2">
    <location>
        <begin position="27"/>
        <end position="205"/>
    </location>
</feature>
<reference evidence="3 4" key="1">
    <citation type="submission" date="2024-09" db="EMBL/GenBank/DDBJ databases">
        <authorList>
            <person name="Sun Q."/>
            <person name="Mori K."/>
        </authorList>
    </citation>
    <scope>NUCLEOTIDE SEQUENCE [LARGE SCALE GENOMIC DNA]</scope>
    <source>
        <strain evidence="3 4">TBRC 5777</strain>
    </source>
</reference>
<evidence type="ECO:0008006" key="5">
    <source>
        <dbReference type="Google" id="ProtNLM"/>
    </source>
</evidence>
<dbReference type="EMBL" id="JBHLUN010000001">
    <property type="protein sequence ID" value="MFC0406781.1"/>
    <property type="molecule type" value="Genomic_DNA"/>
</dbReference>
<organism evidence="3 4">
    <name type="scientific">Roseomonas elaeocarpi</name>
    <dbReference type="NCBI Taxonomy" id="907779"/>
    <lineage>
        <taxon>Bacteria</taxon>
        <taxon>Pseudomonadati</taxon>
        <taxon>Pseudomonadota</taxon>
        <taxon>Alphaproteobacteria</taxon>
        <taxon>Acetobacterales</taxon>
        <taxon>Roseomonadaceae</taxon>
        <taxon>Roseomonas</taxon>
    </lineage>
</organism>
<evidence type="ECO:0000256" key="1">
    <source>
        <dbReference type="SAM" id="MobiDB-lite"/>
    </source>
</evidence>
<comment type="caution">
    <text evidence="3">The sequence shown here is derived from an EMBL/GenBank/DDBJ whole genome shotgun (WGS) entry which is preliminary data.</text>
</comment>
<feature type="region of interest" description="Disordered" evidence="1">
    <location>
        <begin position="146"/>
        <end position="182"/>
    </location>
</feature>
<keyword evidence="4" id="KW-1185">Reference proteome</keyword>
<feature type="signal peptide" evidence="2">
    <location>
        <begin position="1"/>
        <end position="26"/>
    </location>
</feature>
<dbReference type="RefSeq" id="WP_377042464.1">
    <property type="nucleotide sequence ID" value="NZ_JBHLUN010000001.1"/>
</dbReference>
<keyword evidence="2" id="KW-0732">Signal</keyword>
<evidence type="ECO:0000256" key="2">
    <source>
        <dbReference type="SAM" id="SignalP"/>
    </source>
</evidence>
<evidence type="ECO:0000313" key="3">
    <source>
        <dbReference type="EMBL" id="MFC0406781.1"/>
    </source>
</evidence>
<feature type="compositionally biased region" description="Low complexity" evidence="1">
    <location>
        <begin position="151"/>
        <end position="165"/>
    </location>
</feature>
<proteinExistence type="predicted"/>
<evidence type="ECO:0000313" key="4">
    <source>
        <dbReference type="Proteomes" id="UP001589865"/>
    </source>
</evidence>
<dbReference type="Proteomes" id="UP001589865">
    <property type="component" value="Unassembled WGS sequence"/>
</dbReference>
<dbReference type="PROSITE" id="PS51257">
    <property type="entry name" value="PROKAR_LIPOPROTEIN"/>
    <property type="match status" value="1"/>
</dbReference>